<feature type="transmembrane region" description="Helical" evidence="6">
    <location>
        <begin position="396"/>
        <end position="416"/>
    </location>
</feature>
<reference evidence="9" key="1">
    <citation type="journal article" date="2012" name="MBio">
        <title>Comparative genome analysis of Trichophyton rubrum and related dermatophytes reveals candidate genes involved in infection.</title>
        <authorList>
            <person name="Martinez D.A."/>
            <person name="Oliver B.G."/>
            <person name="Graeser Y."/>
            <person name="Goldberg J.M."/>
            <person name="Li W."/>
            <person name="Martinez-Rossi N.M."/>
            <person name="Monod M."/>
            <person name="Shelest E."/>
            <person name="Barton R.C."/>
            <person name="Birch E."/>
            <person name="Brakhage A.A."/>
            <person name="Chen Z."/>
            <person name="Gurr S.J."/>
            <person name="Heiman D."/>
            <person name="Heitman J."/>
            <person name="Kosti I."/>
            <person name="Rossi A."/>
            <person name="Saif S."/>
            <person name="Samalova M."/>
            <person name="Saunders C.W."/>
            <person name="Shea T."/>
            <person name="Summerbell R.C."/>
            <person name="Xu J."/>
            <person name="Young S."/>
            <person name="Zeng Q."/>
            <person name="Birren B.W."/>
            <person name="Cuomo C.A."/>
            <person name="White T.C."/>
        </authorList>
    </citation>
    <scope>NUCLEOTIDE SEQUENCE [LARGE SCALE GENOMIC DNA]</scope>
    <source>
        <strain evidence="9">ATCC MYA-4605 / CBS 113480</strain>
    </source>
</reference>
<dbReference type="InterPro" id="IPR020846">
    <property type="entry name" value="MFS_dom"/>
</dbReference>
<dbReference type="RefSeq" id="XP_002847425.1">
    <property type="nucleotide sequence ID" value="XM_002847379.1"/>
</dbReference>
<feature type="transmembrane region" description="Helical" evidence="6">
    <location>
        <begin position="361"/>
        <end position="384"/>
    </location>
</feature>
<dbReference type="Gene3D" id="1.20.1250.20">
    <property type="entry name" value="MFS general substrate transporter like domains"/>
    <property type="match status" value="2"/>
</dbReference>
<evidence type="ECO:0000259" key="7">
    <source>
        <dbReference type="PROSITE" id="PS50850"/>
    </source>
</evidence>
<evidence type="ECO:0000256" key="5">
    <source>
        <dbReference type="ARBA" id="ARBA00023136"/>
    </source>
</evidence>
<feature type="transmembrane region" description="Helical" evidence="6">
    <location>
        <begin position="269"/>
        <end position="289"/>
    </location>
</feature>
<dbReference type="PROSITE" id="PS50850">
    <property type="entry name" value="MFS"/>
    <property type="match status" value="1"/>
</dbReference>
<gene>
    <name evidence="8" type="ORF">MCYG_02931</name>
</gene>
<dbReference type="OMA" id="IYYFTRW"/>
<dbReference type="eggNOG" id="KOG2533">
    <property type="taxonomic scope" value="Eukaryota"/>
</dbReference>
<feature type="transmembrane region" description="Helical" evidence="6">
    <location>
        <begin position="79"/>
        <end position="100"/>
    </location>
</feature>
<dbReference type="GO" id="GO:0022857">
    <property type="term" value="F:transmembrane transporter activity"/>
    <property type="evidence" value="ECO:0007669"/>
    <property type="project" value="InterPro"/>
</dbReference>
<comment type="subcellular location">
    <subcellularLocation>
        <location evidence="1">Membrane</location>
        <topology evidence="1">Multi-pass membrane protein</topology>
    </subcellularLocation>
</comment>
<feature type="domain" description="Major facilitator superfamily (MFS) profile" evidence="7">
    <location>
        <begin position="41"/>
        <end position="453"/>
    </location>
</feature>
<evidence type="ECO:0000256" key="1">
    <source>
        <dbReference type="ARBA" id="ARBA00004141"/>
    </source>
</evidence>
<dbReference type="Proteomes" id="UP000002035">
    <property type="component" value="Unassembled WGS sequence"/>
</dbReference>
<dbReference type="Pfam" id="PF07690">
    <property type="entry name" value="MFS_1"/>
    <property type="match status" value="1"/>
</dbReference>
<keyword evidence="4 6" id="KW-1133">Transmembrane helix</keyword>
<keyword evidence="2" id="KW-0813">Transport</keyword>
<evidence type="ECO:0000256" key="6">
    <source>
        <dbReference type="SAM" id="Phobius"/>
    </source>
</evidence>
<feature type="transmembrane region" description="Helical" evidence="6">
    <location>
        <begin position="309"/>
        <end position="329"/>
    </location>
</feature>
<proteinExistence type="predicted"/>
<dbReference type="EMBL" id="DS995703">
    <property type="protein sequence ID" value="EEQ30112.1"/>
    <property type="molecule type" value="Genomic_DNA"/>
</dbReference>
<evidence type="ECO:0000313" key="9">
    <source>
        <dbReference type="Proteomes" id="UP000002035"/>
    </source>
</evidence>
<dbReference type="FunFam" id="1.20.1250.20:FF:000034">
    <property type="entry name" value="MFS general substrate transporter"/>
    <property type="match status" value="1"/>
</dbReference>
<keyword evidence="3 6" id="KW-0812">Transmembrane</keyword>
<keyword evidence="9" id="KW-1185">Reference proteome</keyword>
<dbReference type="GeneID" id="9224871"/>
<dbReference type="InterPro" id="IPR011701">
    <property type="entry name" value="MFS"/>
</dbReference>
<feature type="transmembrane region" description="Helical" evidence="6">
    <location>
        <begin position="336"/>
        <end position="355"/>
    </location>
</feature>
<feature type="transmembrane region" description="Helical" evidence="6">
    <location>
        <begin position="200"/>
        <end position="222"/>
    </location>
</feature>
<evidence type="ECO:0000256" key="2">
    <source>
        <dbReference type="ARBA" id="ARBA00022448"/>
    </source>
</evidence>
<accession>C5FK90</accession>
<dbReference type="FunFam" id="1.20.1250.20:FF:000068">
    <property type="entry name" value="MFS general substrate transporter"/>
    <property type="match status" value="1"/>
</dbReference>
<evidence type="ECO:0000313" key="8">
    <source>
        <dbReference type="EMBL" id="EEQ30112.1"/>
    </source>
</evidence>
<evidence type="ECO:0000256" key="4">
    <source>
        <dbReference type="ARBA" id="ARBA00022989"/>
    </source>
</evidence>
<feature type="transmembrane region" description="Helical" evidence="6">
    <location>
        <begin position="41"/>
        <end position="59"/>
    </location>
</feature>
<dbReference type="VEuPathDB" id="FungiDB:MCYG_02931"/>
<name>C5FK90_ARTOC</name>
<dbReference type="GO" id="GO:0016020">
    <property type="term" value="C:membrane"/>
    <property type="evidence" value="ECO:0007669"/>
    <property type="project" value="UniProtKB-SubCell"/>
</dbReference>
<dbReference type="SUPFAM" id="SSF103473">
    <property type="entry name" value="MFS general substrate transporter"/>
    <property type="match status" value="1"/>
</dbReference>
<sequence length="487" mass="54021">MSIKDLEARDIELETKDGPQQPVVIDEKRERALIAKIDKHIVPFLVGLYLFSFLDRVNIGNARLYSLEEDLGLTGNQYQIAVSILFIPYCLLEVPSNLVIRRFTASRYISTITTIWGLVATLSGLTQNFAGMVVCRFILGAVEAGLFPGLIAYMTLFYGKREIALRVGYLFSASAAAGACGGLLAYAIGFLDGTAGLKGWRWIMILEGIPSFLIGIATWFGLADDPDTAYYLTEEDKELVRARRRREIGQTDSAQQFHIEDAKEGAKDWTIYLFCLGQFGTDAVLYGYSTFLPTIIKAFGDWTGPQVQALTIPCYALGAITYLIVAWFSDRYQKRAVFAIAFTCVTILGYGLLISNTSSGVHYFGCFLIAGGVYVAVGLPTAWLPTNLPRFGKRAFATGLQLTLGNTSGIVTPFLYPEHTAPRYIMGHAVTLALAGLSVLIYSFMWFYYLGINKARAAGKEDYKIEGMTHEEIQEMGDRNPQFRYHT</sequence>
<feature type="transmembrane region" description="Helical" evidence="6">
    <location>
        <begin position="169"/>
        <end position="188"/>
    </location>
</feature>
<dbReference type="AlphaFoldDB" id="C5FK90"/>
<feature type="transmembrane region" description="Helical" evidence="6">
    <location>
        <begin position="107"/>
        <end position="125"/>
    </location>
</feature>
<dbReference type="OrthoDB" id="2962993at2759"/>
<feature type="transmembrane region" description="Helical" evidence="6">
    <location>
        <begin position="137"/>
        <end position="157"/>
    </location>
</feature>
<organism evidence="8 9">
    <name type="scientific">Arthroderma otae (strain ATCC MYA-4605 / CBS 113480)</name>
    <name type="common">Microsporum canis</name>
    <dbReference type="NCBI Taxonomy" id="554155"/>
    <lineage>
        <taxon>Eukaryota</taxon>
        <taxon>Fungi</taxon>
        <taxon>Dikarya</taxon>
        <taxon>Ascomycota</taxon>
        <taxon>Pezizomycotina</taxon>
        <taxon>Eurotiomycetes</taxon>
        <taxon>Eurotiomycetidae</taxon>
        <taxon>Onygenales</taxon>
        <taxon>Arthrodermataceae</taxon>
        <taxon>Microsporum</taxon>
    </lineage>
</organism>
<dbReference type="PANTHER" id="PTHR43791:SF91">
    <property type="entry name" value="MAJOR FACILITATOR SUPERFAMILY (MFS) PROFILE DOMAIN-CONTAINING PROTEIN-RELATED"/>
    <property type="match status" value="1"/>
</dbReference>
<dbReference type="PANTHER" id="PTHR43791">
    <property type="entry name" value="PERMEASE-RELATED"/>
    <property type="match status" value="1"/>
</dbReference>
<keyword evidence="5 6" id="KW-0472">Membrane</keyword>
<dbReference type="STRING" id="554155.C5FK90"/>
<protein>
    <submittedName>
        <fullName evidence="8">High-affinity nicotinic acid transporter</fullName>
    </submittedName>
</protein>
<dbReference type="HOGENOM" id="CLU_001265_0_1_1"/>
<feature type="transmembrane region" description="Helical" evidence="6">
    <location>
        <begin position="428"/>
        <end position="450"/>
    </location>
</feature>
<dbReference type="InterPro" id="IPR036259">
    <property type="entry name" value="MFS_trans_sf"/>
</dbReference>
<evidence type="ECO:0000256" key="3">
    <source>
        <dbReference type="ARBA" id="ARBA00022692"/>
    </source>
</evidence>